<gene>
    <name evidence="2" type="ORF">NQ317_007281</name>
</gene>
<reference evidence="2" key="1">
    <citation type="journal article" date="2023" name="Insect Mol. Biol.">
        <title>Genome sequencing provides insights into the evolution of gene families encoding plant cell wall-degrading enzymes in longhorned beetles.</title>
        <authorList>
            <person name="Shin N.R."/>
            <person name="Okamura Y."/>
            <person name="Kirsch R."/>
            <person name="Pauchet Y."/>
        </authorList>
    </citation>
    <scope>NUCLEOTIDE SEQUENCE</scope>
    <source>
        <strain evidence="2">MMC_N1</strain>
    </source>
</reference>
<comment type="caution">
    <text evidence="2">The sequence shown here is derived from an EMBL/GenBank/DDBJ whole genome shotgun (WGS) entry which is preliminary data.</text>
</comment>
<feature type="region of interest" description="Disordered" evidence="1">
    <location>
        <begin position="22"/>
        <end position="67"/>
    </location>
</feature>
<name>A0ABQ9JUY7_9CUCU</name>
<evidence type="ECO:0000256" key="1">
    <source>
        <dbReference type="SAM" id="MobiDB-lite"/>
    </source>
</evidence>
<dbReference type="Proteomes" id="UP001162164">
    <property type="component" value="Unassembled WGS sequence"/>
</dbReference>
<accession>A0ABQ9JUY7</accession>
<evidence type="ECO:0000313" key="3">
    <source>
        <dbReference type="Proteomes" id="UP001162164"/>
    </source>
</evidence>
<feature type="compositionally biased region" description="Basic and acidic residues" evidence="1">
    <location>
        <begin position="50"/>
        <end position="59"/>
    </location>
</feature>
<organism evidence="2 3">
    <name type="scientific">Molorchus minor</name>
    <dbReference type="NCBI Taxonomy" id="1323400"/>
    <lineage>
        <taxon>Eukaryota</taxon>
        <taxon>Metazoa</taxon>
        <taxon>Ecdysozoa</taxon>
        <taxon>Arthropoda</taxon>
        <taxon>Hexapoda</taxon>
        <taxon>Insecta</taxon>
        <taxon>Pterygota</taxon>
        <taxon>Neoptera</taxon>
        <taxon>Endopterygota</taxon>
        <taxon>Coleoptera</taxon>
        <taxon>Polyphaga</taxon>
        <taxon>Cucujiformia</taxon>
        <taxon>Chrysomeloidea</taxon>
        <taxon>Cerambycidae</taxon>
        <taxon>Lamiinae</taxon>
        <taxon>Monochamini</taxon>
        <taxon>Molorchus</taxon>
    </lineage>
</organism>
<proteinExistence type="predicted"/>
<protein>
    <submittedName>
        <fullName evidence="2">Uncharacterized protein</fullName>
    </submittedName>
</protein>
<keyword evidence="3" id="KW-1185">Reference proteome</keyword>
<sequence length="67" mass="7530">MHPNANPDSKKLGFVRFQANPLPHWGPGARSTAMIGEQKIHKSRRNQGKRKGELSHESDDAIQTKNK</sequence>
<dbReference type="EMBL" id="JAPWTJ010000155">
    <property type="protein sequence ID" value="KAJ8981889.1"/>
    <property type="molecule type" value="Genomic_DNA"/>
</dbReference>
<evidence type="ECO:0000313" key="2">
    <source>
        <dbReference type="EMBL" id="KAJ8981889.1"/>
    </source>
</evidence>